<comment type="caution">
    <text evidence="2">The sequence shown here is derived from an EMBL/GenBank/DDBJ whole genome shotgun (WGS) entry which is preliminary data.</text>
</comment>
<proteinExistence type="predicted"/>
<evidence type="ECO:0000256" key="1">
    <source>
        <dbReference type="SAM" id="MobiDB-lite"/>
    </source>
</evidence>
<feature type="compositionally biased region" description="Basic and acidic residues" evidence="1">
    <location>
        <begin position="25"/>
        <end position="36"/>
    </location>
</feature>
<evidence type="ECO:0000313" key="3">
    <source>
        <dbReference type="Proteomes" id="UP001165079"/>
    </source>
</evidence>
<organism evidence="2 3">
    <name type="scientific">Actinorhabdospora filicis</name>
    <dbReference type="NCBI Taxonomy" id="1785913"/>
    <lineage>
        <taxon>Bacteria</taxon>
        <taxon>Bacillati</taxon>
        <taxon>Actinomycetota</taxon>
        <taxon>Actinomycetes</taxon>
        <taxon>Micromonosporales</taxon>
        <taxon>Micromonosporaceae</taxon>
        <taxon>Actinorhabdospora</taxon>
    </lineage>
</organism>
<sequence length="74" mass="8269">MGVPDGVARTRYRPIGAGTAGLPKRRTDDTERECGPGVREEVFRDIETPLRKRACRLRWETGTGKRYPGVGRLA</sequence>
<evidence type="ECO:0000313" key="2">
    <source>
        <dbReference type="EMBL" id="GLZ78566.1"/>
    </source>
</evidence>
<keyword evidence="3" id="KW-1185">Reference proteome</keyword>
<reference evidence="2" key="1">
    <citation type="submission" date="2023-03" db="EMBL/GenBank/DDBJ databases">
        <title>Actinorhabdospora filicis NBRC 111898.</title>
        <authorList>
            <person name="Ichikawa N."/>
            <person name="Sato H."/>
            <person name="Tonouchi N."/>
        </authorList>
    </citation>
    <scope>NUCLEOTIDE SEQUENCE</scope>
    <source>
        <strain evidence="2">NBRC 111898</strain>
    </source>
</reference>
<feature type="region of interest" description="Disordered" evidence="1">
    <location>
        <begin position="1"/>
        <end position="36"/>
    </location>
</feature>
<protein>
    <submittedName>
        <fullName evidence="2">Uncharacterized protein</fullName>
    </submittedName>
</protein>
<accession>A0A9W6SPW2</accession>
<dbReference type="AlphaFoldDB" id="A0A9W6SPW2"/>
<gene>
    <name evidence="2" type="ORF">Afil01_33730</name>
</gene>
<name>A0A9W6SPW2_9ACTN</name>
<dbReference type="EMBL" id="BSTX01000002">
    <property type="protein sequence ID" value="GLZ78566.1"/>
    <property type="molecule type" value="Genomic_DNA"/>
</dbReference>
<dbReference type="Proteomes" id="UP001165079">
    <property type="component" value="Unassembled WGS sequence"/>
</dbReference>